<dbReference type="InterPro" id="IPR011711">
    <property type="entry name" value="GntR_C"/>
</dbReference>
<name>A0A974PTT9_9HYPH</name>
<gene>
    <name evidence="5" type="ORF">EZH22_02200</name>
</gene>
<accession>A0A974PTT9</accession>
<reference evidence="5 6" key="1">
    <citation type="submission" date="2020-10" db="EMBL/GenBank/DDBJ databases">
        <title>Degradation of 1,4-Dioxane by Xanthobacter sp. YN2, via a Novel Group-2 Soluble Di-Iron Monooxygenase.</title>
        <authorList>
            <person name="Ma F."/>
            <person name="Wang Y."/>
            <person name="Yang J."/>
            <person name="Guo H."/>
            <person name="Su D."/>
            <person name="Yu L."/>
        </authorList>
    </citation>
    <scope>NUCLEOTIDE SEQUENCE [LARGE SCALE GENOMIC DNA]</scope>
    <source>
        <strain evidence="5 6">YN2</strain>
    </source>
</reference>
<dbReference type="AlphaFoldDB" id="A0A974PTT9"/>
<evidence type="ECO:0000256" key="3">
    <source>
        <dbReference type="ARBA" id="ARBA00023163"/>
    </source>
</evidence>
<dbReference type="InterPro" id="IPR008920">
    <property type="entry name" value="TF_FadR/GntR_C"/>
</dbReference>
<dbReference type="Pfam" id="PF07729">
    <property type="entry name" value="FCD"/>
    <property type="match status" value="1"/>
</dbReference>
<dbReference type="SMART" id="SM00895">
    <property type="entry name" value="FCD"/>
    <property type="match status" value="1"/>
</dbReference>
<dbReference type="PANTHER" id="PTHR43537">
    <property type="entry name" value="TRANSCRIPTIONAL REGULATOR, GNTR FAMILY"/>
    <property type="match status" value="1"/>
</dbReference>
<keyword evidence="6" id="KW-1185">Reference proteome</keyword>
<proteinExistence type="predicted"/>
<dbReference type="InterPro" id="IPR036388">
    <property type="entry name" value="WH-like_DNA-bd_sf"/>
</dbReference>
<dbReference type="GO" id="GO:0003700">
    <property type="term" value="F:DNA-binding transcription factor activity"/>
    <property type="evidence" value="ECO:0007669"/>
    <property type="project" value="InterPro"/>
</dbReference>
<dbReference type="PRINTS" id="PR00035">
    <property type="entry name" value="HTHGNTR"/>
</dbReference>
<dbReference type="CDD" id="cd07377">
    <property type="entry name" value="WHTH_GntR"/>
    <property type="match status" value="1"/>
</dbReference>
<keyword evidence="3" id="KW-0804">Transcription</keyword>
<protein>
    <submittedName>
        <fullName evidence="5">FadR family transcriptional regulator</fullName>
    </submittedName>
</protein>
<evidence type="ECO:0000256" key="1">
    <source>
        <dbReference type="ARBA" id="ARBA00023015"/>
    </source>
</evidence>
<dbReference type="SUPFAM" id="SSF48008">
    <property type="entry name" value="GntR ligand-binding domain-like"/>
    <property type="match status" value="1"/>
</dbReference>
<dbReference type="EMBL" id="CP063362">
    <property type="protein sequence ID" value="QRG09421.1"/>
    <property type="molecule type" value="Genomic_DNA"/>
</dbReference>
<evidence type="ECO:0000259" key="4">
    <source>
        <dbReference type="PROSITE" id="PS50949"/>
    </source>
</evidence>
<keyword evidence="2" id="KW-0238">DNA-binding</keyword>
<dbReference type="SMART" id="SM00345">
    <property type="entry name" value="HTH_GNTR"/>
    <property type="match status" value="1"/>
</dbReference>
<evidence type="ECO:0000313" key="5">
    <source>
        <dbReference type="EMBL" id="QRG09421.1"/>
    </source>
</evidence>
<dbReference type="Gene3D" id="1.20.120.530">
    <property type="entry name" value="GntR ligand-binding domain-like"/>
    <property type="match status" value="1"/>
</dbReference>
<dbReference type="Pfam" id="PF00392">
    <property type="entry name" value="GntR"/>
    <property type="match status" value="1"/>
</dbReference>
<dbReference type="InterPro" id="IPR036390">
    <property type="entry name" value="WH_DNA-bd_sf"/>
</dbReference>
<evidence type="ECO:0000256" key="2">
    <source>
        <dbReference type="ARBA" id="ARBA00023125"/>
    </source>
</evidence>
<dbReference type="Gene3D" id="1.10.10.10">
    <property type="entry name" value="Winged helix-like DNA-binding domain superfamily/Winged helix DNA-binding domain"/>
    <property type="match status" value="1"/>
</dbReference>
<dbReference type="Proteomes" id="UP000596427">
    <property type="component" value="Chromosome"/>
</dbReference>
<dbReference type="InterPro" id="IPR000524">
    <property type="entry name" value="Tscrpt_reg_HTH_GntR"/>
</dbReference>
<evidence type="ECO:0000313" key="6">
    <source>
        <dbReference type="Proteomes" id="UP000596427"/>
    </source>
</evidence>
<dbReference type="PROSITE" id="PS50949">
    <property type="entry name" value="HTH_GNTR"/>
    <property type="match status" value="1"/>
</dbReference>
<sequence length="254" mass="29044">MGQARNDAFALERVEAQPTYQLVASSIEKRILGGVFKTGQQLPSELQLAKQLGVNRSTVREAIRVLEQSGLVFRKSARRLVISVPQEKDLAHQMTRAMILHEITFLELWEIMLPLEVRAAELAAERASAEEIALLETNLTATSRCLEHEAELVALDIEFHYIIAKASRNRALLLAREPIGQFFYPAFYRVMSRLNAKDRMLAAHTEIFEGIRRHDPRHATLWMEKHIMDFRRGYELANFDINQPVDGDSAHRSN</sequence>
<dbReference type="GO" id="GO:0003677">
    <property type="term" value="F:DNA binding"/>
    <property type="evidence" value="ECO:0007669"/>
    <property type="project" value="UniProtKB-KW"/>
</dbReference>
<organism evidence="5 6">
    <name type="scientific">Xanthobacter dioxanivorans</name>
    <dbReference type="NCBI Taxonomy" id="2528964"/>
    <lineage>
        <taxon>Bacteria</taxon>
        <taxon>Pseudomonadati</taxon>
        <taxon>Pseudomonadota</taxon>
        <taxon>Alphaproteobacteria</taxon>
        <taxon>Hyphomicrobiales</taxon>
        <taxon>Xanthobacteraceae</taxon>
        <taxon>Xanthobacter</taxon>
    </lineage>
</organism>
<dbReference type="SUPFAM" id="SSF46785">
    <property type="entry name" value="Winged helix' DNA-binding domain"/>
    <property type="match status" value="1"/>
</dbReference>
<dbReference type="KEGG" id="xdi:EZH22_02200"/>
<feature type="domain" description="HTH gntR-type" evidence="4">
    <location>
        <begin position="17"/>
        <end position="85"/>
    </location>
</feature>
<keyword evidence="1" id="KW-0805">Transcription regulation</keyword>
<dbReference type="PANTHER" id="PTHR43537:SF5">
    <property type="entry name" value="UXU OPERON TRANSCRIPTIONAL REGULATOR"/>
    <property type="match status" value="1"/>
</dbReference>